<dbReference type="SUPFAM" id="SSF52540">
    <property type="entry name" value="P-loop containing nucleoside triphosphate hydrolases"/>
    <property type="match status" value="1"/>
</dbReference>
<keyword evidence="10" id="KW-1185">Reference proteome</keyword>
<organism evidence="9 10">
    <name type="scientific">Acropora cervicornis</name>
    <name type="common">Staghorn coral</name>
    <dbReference type="NCBI Taxonomy" id="6130"/>
    <lineage>
        <taxon>Eukaryota</taxon>
        <taxon>Metazoa</taxon>
        <taxon>Cnidaria</taxon>
        <taxon>Anthozoa</taxon>
        <taxon>Hexacorallia</taxon>
        <taxon>Scleractinia</taxon>
        <taxon>Astrocoeniina</taxon>
        <taxon>Acroporidae</taxon>
        <taxon>Acropora</taxon>
    </lineage>
</organism>
<dbReference type="GO" id="GO:0000278">
    <property type="term" value="P:mitotic cell cycle"/>
    <property type="evidence" value="ECO:0007669"/>
    <property type="project" value="TreeGrafter"/>
</dbReference>
<comment type="caution">
    <text evidence="7">Lacks conserved residue(s) required for the propagation of feature annotation.</text>
</comment>
<comment type="subcellular location">
    <subcellularLocation>
        <location evidence="1">Cytoplasm</location>
        <location evidence="1">Cytoskeleton</location>
    </subcellularLocation>
</comment>
<reference evidence="9" key="1">
    <citation type="journal article" date="2023" name="G3 (Bethesda)">
        <title>Whole genome assembly and annotation of the endangered Caribbean coral Acropora cervicornis.</title>
        <authorList>
            <person name="Selwyn J.D."/>
            <person name="Vollmer S.V."/>
        </authorList>
    </citation>
    <scope>NUCLEOTIDE SEQUENCE</scope>
    <source>
        <strain evidence="9">K2</strain>
    </source>
</reference>
<evidence type="ECO:0000256" key="4">
    <source>
        <dbReference type="ARBA" id="ARBA00023054"/>
    </source>
</evidence>
<name>A0AAD9UXX0_ACRCE</name>
<dbReference type="PROSITE" id="PS50067">
    <property type="entry name" value="KINESIN_MOTOR_2"/>
    <property type="match status" value="1"/>
</dbReference>
<dbReference type="AlphaFoldDB" id="A0AAD9UXX0"/>
<evidence type="ECO:0000256" key="5">
    <source>
        <dbReference type="ARBA" id="ARBA00023175"/>
    </source>
</evidence>
<keyword evidence="4" id="KW-0175">Coiled coil</keyword>
<accession>A0AAD9UXX0</accession>
<dbReference type="GO" id="GO:0008017">
    <property type="term" value="F:microtubule binding"/>
    <property type="evidence" value="ECO:0007669"/>
    <property type="project" value="InterPro"/>
</dbReference>
<evidence type="ECO:0000259" key="8">
    <source>
        <dbReference type="PROSITE" id="PS50067"/>
    </source>
</evidence>
<dbReference type="InterPro" id="IPR036961">
    <property type="entry name" value="Kinesin_motor_dom_sf"/>
</dbReference>
<evidence type="ECO:0000256" key="1">
    <source>
        <dbReference type="ARBA" id="ARBA00004245"/>
    </source>
</evidence>
<keyword evidence="6" id="KW-0963">Cytoplasm</keyword>
<dbReference type="GO" id="GO:0005874">
    <property type="term" value="C:microtubule"/>
    <property type="evidence" value="ECO:0007669"/>
    <property type="project" value="TreeGrafter"/>
</dbReference>
<protein>
    <submittedName>
        <fullName evidence="9">Kinesin-like protein KIN-7I</fullName>
    </submittedName>
</protein>
<keyword evidence="2" id="KW-0547">Nucleotide-binding</keyword>
<sequence>MMGDQRNEGVIPMAIGEMYDYIEKHPSREFLIRVSYMEIYNEDIRDLLNPSKTNLKVHENAQRQVYVGELTEEVVTC</sequence>
<dbReference type="PANTHER" id="PTHR47968:SF75">
    <property type="entry name" value="CENTROMERE-ASSOCIATED PROTEIN E"/>
    <property type="match status" value="1"/>
</dbReference>
<keyword evidence="3" id="KW-0067">ATP-binding</keyword>
<feature type="non-terminal residue" evidence="9">
    <location>
        <position position="1"/>
    </location>
</feature>
<evidence type="ECO:0000256" key="2">
    <source>
        <dbReference type="ARBA" id="ARBA00022741"/>
    </source>
</evidence>
<dbReference type="EMBL" id="JARQWQ010000074">
    <property type="protein sequence ID" value="KAK2553787.1"/>
    <property type="molecule type" value="Genomic_DNA"/>
</dbReference>
<comment type="similarity">
    <text evidence="7">Belongs to the TRAFAC class myosin-kinesin ATPase superfamily. Kinesin family.</text>
</comment>
<dbReference type="Pfam" id="PF00225">
    <property type="entry name" value="Kinesin"/>
    <property type="match status" value="1"/>
</dbReference>
<keyword evidence="6" id="KW-0206">Cytoskeleton</keyword>
<evidence type="ECO:0000256" key="3">
    <source>
        <dbReference type="ARBA" id="ARBA00022840"/>
    </source>
</evidence>
<dbReference type="GO" id="GO:0007018">
    <property type="term" value="P:microtubule-based movement"/>
    <property type="evidence" value="ECO:0007669"/>
    <property type="project" value="InterPro"/>
</dbReference>
<evidence type="ECO:0000313" key="9">
    <source>
        <dbReference type="EMBL" id="KAK2553787.1"/>
    </source>
</evidence>
<comment type="caution">
    <text evidence="9">The sequence shown here is derived from an EMBL/GenBank/DDBJ whole genome shotgun (WGS) entry which is preliminary data.</text>
</comment>
<dbReference type="InterPro" id="IPR027640">
    <property type="entry name" value="Kinesin-like_fam"/>
</dbReference>
<dbReference type="InterPro" id="IPR027417">
    <property type="entry name" value="P-loop_NTPase"/>
</dbReference>
<proteinExistence type="inferred from homology"/>
<evidence type="ECO:0000256" key="6">
    <source>
        <dbReference type="ARBA" id="ARBA00023212"/>
    </source>
</evidence>
<evidence type="ECO:0000256" key="7">
    <source>
        <dbReference type="PROSITE-ProRule" id="PRU00283"/>
    </source>
</evidence>
<evidence type="ECO:0000313" key="10">
    <source>
        <dbReference type="Proteomes" id="UP001249851"/>
    </source>
</evidence>
<feature type="domain" description="Kinesin motor" evidence="8">
    <location>
        <begin position="1"/>
        <end position="77"/>
    </location>
</feature>
<keyword evidence="5" id="KW-0505">Motor protein</keyword>
<dbReference type="InterPro" id="IPR001752">
    <property type="entry name" value="Kinesin_motor_dom"/>
</dbReference>
<reference evidence="9" key="2">
    <citation type="journal article" date="2023" name="Science">
        <title>Genomic signatures of disease resistance in endangered staghorn corals.</title>
        <authorList>
            <person name="Vollmer S.V."/>
            <person name="Selwyn J.D."/>
            <person name="Despard B.A."/>
            <person name="Roesel C.L."/>
        </authorList>
    </citation>
    <scope>NUCLEOTIDE SEQUENCE</scope>
    <source>
        <strain evidence="9">K2</strain>
    </source>
</reference>
<dbReference type="Proteomes" id="UP001249851">
    <property type="component" value="Unassembled WGS sequence"/>
</dbReference>
<dbReference type="Gene3D" id="3.40.850.10">
    <property type="entry name" value="Kinesin motor domain"/>
    <property type="match status" value="1"/>
</dbReference>
<dbReference type="GO" id="GO:0003777">
    <property type="term" value="F:microtubule motor activity"/>
    <property type="evidence" value="ECO:0007669"/>
    <property type="project" value="InterPro"/>
</dbReference>
<dbReference type="GO" id="GO:0005524">
    <property type="term" value="F:ATP binding"/>
    <property type="evidence" value="ECO:0007669"/>
    <property type="project" value="UniProtKB-KW"/>
</dbReference>
<dbReference type="PANTHER" id="PTHR47968">
    <property type="entry name" value="CENTROMERE PROTEIN E"/>
    <property type="match status" value="1"/>
</dbReference>
<gene>
    <name evidence="9" type="ORF">P5673_024766</name>
</gene>